<evidence type="ECO:0000313" key="10">
    <source>
        <dbReference type="Proteomes" id="UP000799424"/>
    </source>
</evidence>
<organism evidence="9 10">
    <name type="scientific">Ophiobolus disseminans</name>
    <dbReference type="NCBI Taxonomy" id="1469910"/>
    <lineage>
        <taxon>Eukaryota</taxon>
        <taxon>Fungi</taxon>
        <taxon>Dikarya</taxon>
        <taxon>Ascomycota</taxon>
        <taxon>Pezizomycotina</taxon>
        <taxon>Dothideomycetes</taxon>
        <taxon>Pleosporomycetidae</taxon>
        <taxon>Pleosporales</taxon>
        <taxon>Pleosporineae</taxon>
        <taxon>Phaeosphaeriaceae</taxon>
        <taxon>Ophiobolus</taxon>
    </lineage>
</organism>
<comment type="catalytic activity">
    <reaction evidence="1">
        <text>ATP + protein L-histidine = ADP + protein N-phospho-L-histidine.</text>
        <dbReference type="EC" id="2.7.13.3"/>
    </reaction>
</comment>
<dbReference type="GO" id="GO:0000155">
    <property type="term" value="F:phosphorelay sensor kinase activity"/>
    <property type="evidence" value="ECO:0007669"/>
    <property type="project" value="InterPro"/>
</dbReference>
<keyword evidence="4" id="KW-0418">Kinase</keyword>
<evidence type="ECO:0000256" key="2">
    <source>
        <dbReference type="ARBA" id="ARBA00012438"/>
    </source>
</evidence>
<sequence length="1013" mass="113016">MPSKRETFFPKSDATVLQSRHTPPEPESRPTAVAPILDVENADKALHSWSIDVAESIYPTRDSIWASAPIPTRTACAKECASDAYLFPVLTRNERLRLTMLFYYTEGALEDQELMSRLQEKVVLAQETVGWEFTIAGLLDHNTYTRMVTVGLPLAVLPRRESTCAHTVNQPPGTVFTLLNMAQDWRFKASPHVEQGGLRAYAGVPLRFESEFGQHVAFGSLCVASNSPQPELSSAQQRSLARLADWIVADIIHSARARRQRERRRMLERTFHMNKLCDSGSNMEEVVLQTVQGVFPDATVDIYKTVDGHILLDGGTDFYVSDLEHGLWEDCEYFDHMIQNFNHQDMVAPRVVRVIATQCASQRTPTYLLIGSKSFRRVFDDIDASFVHTCATILCRYWQGRALQEALVAKDNFLRGITHQLRTPIHGILGSVELLTEELKSRNVVPTSAASSPGATPDFDRIDPYAYIRTIRTSARELISTVNSLIKLNQWAGIAQTERDISLHRIEEIESSLLGETVLKLSEDPLARPSIIMQHQFPPYCDSLAIDMRLFLDCVQPLVVNAAQNTGGGVVAISFGLSEDLQSLIVDIEDNGCGISAQDHERIFAAYEKIDAHTIEAGLGLTLACKSASLMDGAVSLVRSEVGRGSHFRAIFQEPVCASSLPLRKSVIEELVHLSTTYHPFRTYREDNLARITMPHKSRTSVLGHYFEQYLVANGYIKSPDVTNSLILIDFTTDLTQLHKDVHRVSAGQVGICLVPECVSTTIHFGQERFAIQDNIIYVQGPFLAETLKESLKHADQLLARLRDATLRSNVPEPLATDEVESKAGSTEDVLAPGDVRISQDGPTKLAQSLRALRIDMHCPSPLPSSLCSLKPMALLVDDNKINLRLLEMYCSRRSMPYRTAKDGVEAVRIFAEHRTPVEDLLLRQPLVPQSFQLVLMDLQMPNCDGVEATRQIRTLEQKNGWEKSVVYIVTGQDSPSDRKEASDAGSDGFLVKPVGPKVLDQWIAQWFSDAEV</sequence>
<dbReference type="SUPFAM" id="SSF55874">
    <property type="entry name" value="ATPase domain of HSP90 chaperone/DNA topoisomerase II/histidine kinase"/>
    <property type="match status" value="1"/>
</dbReference>
<accession>A0A6A7ADY4</accession>
<dbReference type="OrthoDB" id="21225at2759"/>
<reference evidence="9" key="1">
    <citation type="journal article" date="2020" name="Stud. Mycol.">
        <title>101 Dothideomycetes genomes: a test case for predicting lifestyles and emergence of pathogens.</title>
        <authorList>
            <person name="Haridas S."/>
            <person name="Albert R."/>
            <person name="Binder M."/>
            <person name="Bloem J."/>
            <person name="Labutti K."/>
            <person name="Salamov A."/>
            <person name="Andreopoulos B."/>
            <person name="Baker S."/>
            <person name="Barry K."/>
            <person name="Bills G."/>
            <person name="Bluhm B."/>
            <person name="Cannon C."/>
            <person name="Castanera R."/>
            <person name="Culley D."/>
            <person name="Daum C."/>
            <person name="Ezra D."/>
            <person name="Gonzalez J."/>
            <person name="Henrissat B."/>
            <person name="Kuo A."/>
            <person name="Liang C."/>
            <person name="Lipzen A."/>
            <person name="Lutzoni F."/>
            <person name="Magnuson J."/>
            <person name="Mondo S."/>
            <person name="Nolan M."/>
            <person name="Ohm R."/>
            <person name="Pangilinan J."/>
            <person name="Park H.-J."/>
            <person name="Ramirez L."/>
            <person name="Alfaro M."/>
            <person name="Sun H."/>
            <person name="Tritt A."/>
            <person name="Yoshinaga Y."/>
            <person name="Zwiers L.-H."/>
            <person name="Turgeon B."/>
            <person name="Goodwin S."/>
            <person name="Spatafora J."/>
            <person name="Crous P."/>
            <person name="Grigoriev I."/>
        </authorList>
    </citation>
    <scope>NUCLEOTIDE SEQUENCE</scope>
    <source>
        <strain evidence="9">CBS 113818</strain>
    </source>
</reference>
<dbReference type="PROSITE" id="PS50110">
    <property type="entry name" value="RESPONSE_REGULATORY"/>
    <property type="match status" value="1"/>
</dbReference>
<keyword evidence="5" id="KW-0597">Phosphoprotein</keyword>
<proteinExistence type="predicted"/>
<evidence type="ECO:0000256" key="6">
    <source>
        <dbReference type="SAM" id="MobiDB-lite"/>
    </source>
</evidence>
<evidence type="ECO:0000256" key="4">
    <source>
        <dbReference type="ARBA" id="ARBA00022777"/>
    </source>
</evidence>
<dbReference type="Gene3D" id="3.30.565.10">
    <property type="entry name" value="Histidine kinase-like ATPase, C-terminal domain"/>
    <property type="match status" value="1"/>
</dbReference>
<dbReference type="InterPro" id="IPR011006">
    <property type="entry name" value="CheY-like_superfamily"/>
</dbReference>
<evidence type="ECO:0000259" key="7">
    <source>
        <dbReference type="PROSITE" id="PS50109"/>
    </source>
</evidence>
<dbReference type="SUPFAM" id="SSF55781">
    <property type="entry name" value="GAF domain-like"/>
    <property type="match status" value="1"/>
</dbReference>
<dbReference type="PANTHER" id="PTHR43047">
    <property type="entry name" value="TWO-COMPONENT HISTIDINE PROTEIN KINASE"/>
    <property type="match status" value="1"/>
</dbReference>
<dbReference type="PROSITE" id="PS50109">
    <property type="entry name" value="HIS_KIN"/>
    <property type="match status" value="1"/>
</dbReference>
<gene>
    <name evidence="9" type="ORF">CC86DRAFT_344075</name>
</gene>
<dbReference type="GO" id="GO:0009927">
    <property type="term" value="F:histidine phosphotransfer kinase activity"/>
    <property type="evidence" value="ECO:0007669"/>
    <property type="project" value="TreeGrafter"/>
</dbReference>
<dbReference type="InterPro" id="IPR005467">
    <property type="entry name" value="His_kinase_dom"/>
</dbReference>
<dbReference type="CDD" id="cd00082">
    <property type="entry name" value="HisKA"/>
    <property type="match status" value="1"/>
</dbReference>
<keyword evidence="3" id="KW-0808">Transferase</keyword>
<keyword evidence="10" id="KW-1185">Reference proteome</keyword>
<dbReference type="Gene3D" id="1.10.287.130">
    <property type="match status" value="1"/>
</dbReference>
<dbReference type="CDD" id="cd17546">
    <property type="entry name" value="REC_hyHK_CKI1_RcsC-like"/>
    <property type="match status" value="1"/>
</dbReference>
<dbReference type="SMART" id="SM00387">
    <property type="entry name" value="HATPase_c"/>
    <property type="match status" value="1"/>
</dbReference>
<feature type="modified residue" description="4-aspartylphosphate" evidence="5">
    <location>
        <position position="938"/>
    </location>
</feature>
<dbReference type="SUPFAM" id="SSF52172">
    <property type="entry name" value="CheY-like"/>
    <property type="match status" value="1"/>
</dbReference>
<dbReference type="Pfam" id="PF00072">
    <property type="entry name" value="Response_reg"/>
    <property type="match status" value="1"/>
</dbReference>
<dbReference type="Proteomes" id="UP000799424">
    <property type="component" value="Unassembled WGS sequence"/>
</dbReference>
<dbReference type="Pfam" id="PF02518">
    <property type="entry name" value="HATPase_c"/>
    <property type="match status" value="1"/>
</dbReference>
<dbReference type="InterPro" id="IPR001789">
    <property type="entry name" value="Sig_transdc_resp-reg_receiver"/>
</dbReference>
<dbReference type="EMBL" id="MU006219">
    <property type="protein sequence ID" value="KAF2830928.1"/>
    <property type="molecule type" value="Genomic_DNA"/>
</dbReference>
<feature type="region of interest" description="Disordered" evidence="6">
    <location>
        <begin position="1"/>
        <end position="31"/>
    </location>
</feature>
<dbReference type="AlphaFoldDB" id="A0A6A7ADY4"/>
<dbReference type="Gene3D" id="3.40.50.2300">
    <property type="match status" value="1"/>
</dbReference>
<dbReference type="SMART" id="SM00448">
    <property type="entry name" value="REC"/>
    <property type="match status" value="1"/>
</dbReference>
<dbReference type="InterPro" id="IPR003594">
    <property type="entry name" value="HATPase_dom"/>
</dbReference>
<evidence type="ECO:0000313" key="9">
    <source>
        <dbReference type="EMBL" id="KAF2830928.1"/>
    </source>
</evidence>
<feature type="domain" description="Histidine kinase" evidence="7">
    <location>
        <begin position="416"/>
        <end position="656"/>
    </location>
</feature>
<evidence type="ECO:0000256" key="3">
    <source>
        <dbReference type="ARBA" id="ARBA00022679"/>
    </source>
</evidence>
<dbReference type="EC" id="2.7.13.3" evidence="2"/>
<dbReference type="InterPro" id="IPR036890">
    <property type="entry name" value="HATPase_C_sf"/>
</dbReference>
<name>A0A6A7ADY4_9PLEO</name>
<dbReference type="InterPro" id="IPR036097">
    <property type="entry name" value="HisK_dim/P_sf"/>
</dbReference>
<dbReference type="SMART" id="SM00388">
    <property type="entry name" value="HisKA"/>
    <property type="match status" value="1"/>
</dbReference>
<dbReference type="Pfam" id="PF00512">
    <property type="entry name" value="HisKA"/>
    <property type="match status" value="1"/>
</dbReference>
<dbReference type="Gene3D" id="3.30.450.40">
    <property type="match status" value="1"/>
</dbReference>
<evidence type="ECO:0000259" key="8">
    <source>
        <dbReference type="PROSITE" id="PS50110"/>
    </source>
</evidence>
<dbReference type="InterPro" id="IPR003661">
    <property type="entry name" value="HisK_dim/P_dom"/>
</dbReference>
<protein>
    <recommendedName>
        <fullName evidence="2">histidine kinase</fullName>
        <ecNumber evidence="2">2.7.13.3</ecNumber>
    </recommendedName>
</protein>
<evidence type="ECO:0000256" key="5">
    <source>
        <dbReference type="PROSITE-ProRule" id="PRU00169"/>
    </source>
</evidence>
<dbReference type="InterPro" id="IPR029016">
    <property type="entry name" value="GAF-like_dom_sf"/>
</dbReference>
<dbReference type="SUPFAM" id="SSF47384">
    <property type="entry name" value="Homodimeric domain of signal transducing histidine kinase"/>
    <property type="match status" value="1"/>
</dbReference>
<dbReference type="FunFam" id="3.40.50.2300:FF:000969">
    <property type="match status" value="1"/>
</dbReference>
<feature type="domain" description="Response regulatory" evidence="8">
    <location>
        <begin position="873"/>
        <end position="1008"/>
    </location>
</feature>
<evidence type="ECO:0000256" key="1">
    <source>
        <dbReference type="ARBA" id="ARBA00000085"/>
    </source>
</evidence>
<dbReference type="GO" id="GO:0005886">
    <property type="term" value="C:plasma membrane"/>
    <property type="evidence" value="ECO:0007669"/>
    <property type="project" value="TreeGrafter"/>
</dbReference>
<dbReference type="PANTHER" id="PTHR43047:SF72">
    <property type="entry name" value="OSMOSENSING HISTIDINE PROTEIN KINASE SLN1"/>
    <property type="match status" value="1"/>
</dbReference>